<name>A0A2N9GWN8_FAGSY</name>
<comment type="similarity">
    <text evidence="1">Belongs to the PhzF family.</text>
</comment>
<dbReference type="PANTHER" id="PTHR13774">
    <property type="entry name" value="PHENAZINE BIOSYNTHESIS PROTEIN"/>
    <property type="match status" value="1"/>
</dbReference>
<dbReference type="SUPFAM" id="SSF55008">
    <property type="entry name" value="HMA, heavy metal-associated domain"/>
    <property type="match status" value="1"/>
</dbReference>
<dbReference type="NCBIfam" id="TIGR00654">
    <property type="entry name" value="PhzF_family"/>
    <property type="match status" value="1"/>
</dbReference>
<dbReference type="PROSITE" id="PS50846">
    <property type="entry name" value="HMA_2"/>
    <property type="match status" value="1"/>
</dbReference>
<accession>A0A2N9GWN8</accession>
<dbReference type="Gene3D" id="3.10.310.10">
    <property type="entry name" value="Diaminopimelate Epimerase, Chain A, domain 1"/>
    <property type="match status" value="2"/>
</dbReference>
<dbReference type="Gene3D" id="3.30.70.100">
    <property type="match status" value="1"/>
</dbReference>
<evidence type="ECO:0000256" key="2">
    <source>
        <dbReference type="ARBA" id="ARBA00023235"/>
    </source>
</evidence>
<keyword evidence="2" id="KW-0413">Isomerase</keyword>
<evidence type="ECO:0000313" key="4">
    <source>
        <dbReference type="EMBL" id="SPD03734.1"/>
    </source>
</evidence>
<dbReference type="EMBL" id="OIVN01002446">
    <property type="protein sequence ID" value="SPD03734.1"/>
    <property type="molecule type" value="Genomic_DNA"/>
</dbReference>
<reference evidence="4" key="1">
    <citation type="submission" date="2018-02" db="EMBL/GenBank/DDBJ databases">
        <authorList>
            <person name="Cohen D.B."/>
            <person name="Kent A.D."/>
        </authorList>
    </citation>
    <scope>NUCLEOTIDE SEQUENCE</scope>
</reference>
<protein>
    <recommendedName>
        <fullName evidence="3">HMA domain-containing protein</fullName>
    </recommendedName>
</protein>
<dbReference type="Pfam" id="PF02567">
    <property type="entry name" value="PhzC-PhzF"/>
    <property type="match status" value="1"/>
</dbReference>
<dbReference type="GO" id="GO:0005737">
    <property type="term" value="C:cytoplasm"/>
    <property type="evidence" value="ECO:0007669"/>
    <property type="project" value="TreeGrafter"/>
</dbReference>
<dbReference type="InterPro" id="IPR036163">
    <property type="entry name" value="HMA_dom_sf"/>
</dbReference>
<sequence>MAKKPVKYYVVDAFTDSVFKGNPAAVCFLEDDQRDEKWLQLVAAEFNISTTCYLTQLTQSDSSNPQFRLRWFSTIAELKLCGHATLAAAYILFTSSLMDSSIVEFVTVSGIVSARKIPEIKANDGSNLQIGESIERFLIELDFPTTSMTDFNSTEVSTISNALNGASVMDIKWETTKDDLIVILPSGKAVAELQPQFDAISKCPGRGIIISGAAPPGSGFDYYYRFFSPKFGINEDPVTGSANCALAPYWSKKLGKCDFVAYAASPRGGVLNIHLDEQNQRVLLRGKAVTVMEGLPCLKCQRRVRQLLSKLHGVYSIEVDGESGRVSVTTEIDPHTLAERLEGIMYHKRELPHGAIHIPSLHPVNNYNTHVAAGHGTNNPNGVEQFRDFQIAELQELAKLERLKHVELIQSRTLKMTFNDYKGGHHDVQCEKKDGPNLKPTNAAGPSHFEASSYYYGGGGGCENVKVNAMKNLPHHTFNIDFNRPPPSPPTIHAPQGYPPVGYPPQGQAHPTAQSVNAHYADVSCGDLTKCIVM</sequence>
<organism evidence="4">
    <name type="scientific">Fagus sylvatica</name>
    <name type="common">Beechnut</name>
    <dbReference type="NCBI Taxonomy" id="28930"/>
    <lineage>
        <taxon>Eukaryota</taxon>
        <taxon>Viridiplantae</taxon>
        <taxon>Streptophyta</taxon>
        <taxon>Embryophyta</taxon>
        <taxon>Tracheophyta</taxon>
        <taxon>Spermatophyta</taxon>
        <taxon>Magnoliopsida</taxon>
        <taxon>eudicotyledons</taxon>
        <taxon>Gunneridae</taxon>
        <taxon>Pentapetalae</taxon>
        <taxon>rosids</taxon>
        <taxon>fabids</taxon>
        <taxon>Fagales</taxon>
        <taxon>Fagaceae</taxon>
        <taxon>Fagus</taxon>
    </lineage>
</organism>
<dbReference type="GO" id="GO:0046872">
    <property type="term" value="F:metal ion binding"/>
    <property type="evidence" value="ECO:0007669"/>
    <property type="project" value="InterPro"/>
</dbReference>
<dbReference type="PANTHER" id="PTHR13774:SF17">
    <property type="entry name" value="PHENAZINE BIOSYNTHESIS-LIKE DOMAIN-CONTAINING PROTEIN"/>
    <property type="match status" value="1"/>
</dbReference>
<evidence type="ECO:0000256" key="1">
    <source>
        <dbReference type="ARBA" id="ARBA00008270"/>
    </source>
</evidence>
<dbReference type="AlphaFoldDB" id="A0A2N9GWN8"/>
<proteinExistence type="inferred from homology"/>
<gene>
    <name evidence="4" type="ORF">FSB_LOCUS31616</name>
</gene>
<dbReference type="InterPro" id="IPR006121">
    <property type="entry name" value="HMA_dom"/>
</dbReference>
<feature type="domain" description="HMA" evidence="3">
    <location>
        <begin position="286"/>
        <end position="349"/>
    </location>
</feature>
<dbReference type="InterPro" id="IPR003719">
    <property type="entry name" value="Phenazine_PhzF-like"/>
</dbReference>
<dbReference type="GO" id="GO:0016853">
    <property type="term" value="F:isomerase activity"/>
    <property type="evidence" value="ECO:0007669"/>
    <property type="project" value="UniProtKB-KW"/>
</dbReference>
<evidence type="ECO:0000259" key="3">
    <source>
        <dbReference type="PROSITE" id="PS50846"/>
    </source>
</evidence>
<dbReference type="CDD" id="cd00371">
    <property type="entry name" value="HMA"/>
    <property type="match status" value="1"/>
</dbReference>
<dbReference type="SUPFAM" id="SSF54506">
    <property type="entry name" value="Diaminopimelate epimerase-like"/>
    <property type="match status" value="1"/>
</dbReference>